<dbReference type="InterPro" id="IPR005152">
    <property type="entry name" value="Lipase_secreted"/>
</dbReference>
<dbReference type="GO" id="GO:0016042">
    <property type="term" value="P:lipid catabolic process"/>
    <property type="evidence" value="ECO:0007669"/>
    <property type="project" value="InterPro"/>
</dbReference>
<dbReference type="Pfam" id="PF03583">
    <property type="entry name" value="LIP"/>
    <property type="match status" value="1"/>
</dbReference>
<organism evidence="1 2">
    <name type="scientific">Amycolatopsis carbonis</name>
    <dbReference type="NCBI Taxonomy" id="715471"/>
    <lineage>
        <taxon>Bacteria</taxon>
        <taxon>Bacillati</taxon>
        <taxon>Actinomycetota</taxon>
        <taxon>Actinomycetes</taxon>
        <taxon>Pseudonocardiales</taxon>
        <taxon>Pseudonocardiaceae</taxon>
        <taxon>Amycolatopsis</taxon>
    </lineage>
</organism>
<dbReference type="Proteomes" id="UP001236014">
    <property type="component" value="Chromosome"/>
</dbReference>
<dbReference type="PANTHER" id="PTHR34853">
    <property type="match status" value="1"/>
</dbReference>
<dbReference type="Gene3D" id="1.10.260.130">
    <property type="match status" value="1"/>
</dbReference>
<protein>
    <submittedName>
        <fullName evidence="1">Lipase family protein</fullName>
    </submittedName>
</protein>
<dbReference type="Gene3D" id="3.40.50.1820">
    <property type="entry name" value="alpha/beta hydrolase"/>
    <property type="match status" value="1"/>
</dbReference>
<dbReference type="GO" id="GO:0004806">
    <property type="term" value="F:triacylglycerol lipase activity"/>
    <property type="evidence" value="ECO:0007669"/>
    <property type="project" value="InterPro"/>
</dbReference>
<dbReference type="EMBL" id="CP127294">
    <property type="protein sequence ID" value="WIX84102.1"/>
    <property type="molecule type" value="Genomic_DNA"/>
</dbReference>
<accession>A0A9Y2N2K0</accession>
<sequence>MAQFTVGQAFRRMRDYTTVPQLLDVPAVKRVIAENTMGRFKPGSPVYVYQGVFDELAFSPPVDQLERTYCAQGVSVQYRRIPVGDHVTVAVQGAPGALAYLADRLAGKPAPSTC</sequence>
<evidence type="ECO:0000313" key="2">
    <source>
        <dbReference type="Proteomes" id="UP001236014"/>
    </source>
</evidence>
<proteinExistence type="predicted"/>
<dbReference type="AlphaFoldDB" id="A0A9Y2N2K0"/>
<reference evidence="1 2" key="1">
    <citation type="submission" date="2023-06" db="EMBL/GenBank/DDBJ databases">
        <authorList>
            <person name="Oyuntsetseg B."/>
            <person name="Kim S.B."/>
        </authorList>
    </citation>
    <scope>NUCLEOTIDE SEQUENCE [LARGE SCALE GENOMIC DNA]</scope>
    <source>
        <strain evidence="1 2">2-15</strain>
    </source>
</reference>
<evidence type="ECO:0000313" key="1">
    <source>
        <dbReference type="EMBL" id="WIX84102.1"/>
    </source>
</evidence>
<dbReference type="InterPro" id="IPR029058">
    <property type="entry name" value="AB_hydrolase_fold"/>
</dbReference>
<name>A0A9Y2N2K0_9PSEU</name>
<dbReference type="KEGG" id="acab:QRX50_33305"/>
<gene>
    <name evidence="1" type="ORF">QRX50_33305</name>
</gene>
<keyword evidence="2" id="KW-1185">Reference proteome</keyword>
<dbReference type="PANTHER" id="PTHR34853:SF1">
    <property type="entry name" value="LIPASE 5"/>
    <property type="match status" value="1"/>
</dbReference>